<keyword evidence="2" id="KW-1185">Reference proteome</keyword>
<evidence type="ECO:0000313" key="1">
    <source>
        <dbReference type="EMBL" id="SIS65133.1"/>
    </source>
</evidence>
<evidence type="ECO:0008006" key="3">
    <source>
        <dbReference type="Google" id="ProtNLM"/>
    </source>
</evidence>
<dbReference type="AlphaFoldDB" id="A0A1N7KU48"/>
<reference evidence="2" key="1">
    <citation type="submission" date="2017-01" db="EMBL/GenBank/DDBJ databases">
        <authorList>
            <person name="Varghese N."/>
            <person name="Submissions S."/>
        </authorList>
    </citation>
    <scope>NUCLEOTIDE SEQUENCE [LARGE SCALE GENOMIC DNA]</scope>
    <source>
        <strain evidence="2">DSM 45196</strain>
    </source>
</reference>
<dbReference type="RefSeq" id="WP_040387318.1">
    <property type="nucleotide sequence ID" value="NZ_CP048103.1"/>
</dbReference>
<proteinExistence type="predicted"/>
<protein>
    <recommendedName>
        <fullName evidence="3">Nudix hydrolase domain-containing protein</fullName>
    </recommendedName>
</protein>
<organism evidence="1 2">
    <name type="scientific">Kroppenstedtia eburnea</name>
    <dbReference type="NCBI Taxonomy" id="714067"/>
    <lineage>
        <taxon>Bacteria</taxon>
        <taxon>Bacillati</taxon>
        <taxon>Bacillota</taxon>
        <taxon>Bacilli</taxon>
        <taxon>Bacillales</taxon>
        <taxon>Thermoactinomycetaceae</taxon>
        <taxon>Kroppenstedtia</taxon>
    </lineage>
</organism>
<gene>
    <name evidence="1" type="ORF">SAMN05421790_103272</name>
</gene>
<dbReference type="OrthoDB" id="511483at2"/>
<dbReference type="EMBL" id="FTOD01000003">
    <property type="protein sequence ID" value="SIS65133.1"/>
    <property type="molecule type" value="Genomic_DNA"/>
</dbReference>
<accession>A0A1N7KU48</accession>
<dbReference type="Proteomes" id="UP000186795">
    <property type="component" value="Unassembled WGS sequence"/>
</dbReference>
<name>A0A1N7KU48_9BACL</name>
<evidence type="ECO:0000313" key="2">
    <source>
        <dbReference type="Proteomes" id="UP000186795"/>
    </source>
</evidence>
<sequence length="74" mass="8534">MTIRKSARVLLLDGHNRLLLFQLEYPILKPFWVTPGGRLEEIRASTEIFVPKDLVRLLPPLLTGDFPKTPLLIR</sequence>